<gene>
    <name evidence="3" type="ORF">FWK35_00020605</name>
</gene>
<dbReference type="AlphaFoldDB" id="A0A6G0Y0B4"/>
<comment type="caution">
    <text evidence="3">The sequence shown here is derived from an EMBL/GenBank/DDBJ whole genome shotgun (WGS) entry which is preliminary data.</text>
</comment>
<dbReference type="InterPro" id="IPR008906">
    <property type="entry name" value="HATC_C_dom"/>
</dbReference>
<dbReference type="EMBL" id="VUJU01007101">
    <property type="protein sequence ID" value="KAF0746717.1"/>
    <property type="molecule type" value="Genomic_DNA"/>
</dbReference>
<name>A0A6G0Y0B4_APHCR</name>
<feature type="domain" description="DUF4371" evidence="2">
    <location>
        <begin position="79"/>
        <end position="232"/>
    </location>
</feature>
<dbReference type="Pfam" id="PF14291">
    <property type="entry name" value="DUF4371"/>
    <property type="match status" value="1"/>
</dbReference>
<reference evidence="3 4" key="1">
    <citation type="submission" date="2019-08" db="EMBL/GenBank/DDBJ databases">
        <title>Whole genome of Aphis craccivora.</title>
        <authorList>
            <person name="Voronova N.V."/>
            <person name="Shulinski R.S."/>
            <person name="Bandarenka Y.V."/>
            <person name="Zhorov D.G."/>
            <person name="Warner D."/>
        </authorList>
    </citation>
    <scope>NUCLEOTIDE SEQUENCE [LARGE SCALE GENOMIC DNA]</scope>
    <source>
        <strain evidence="3">180601</strain>
        <tissue evidence="3">Whole Body</tissue>
    </source>
</reference>
<feature type="domain" description="HAT C-terminal dimerisation" evidence="1">
    <location>
        <begin position="542"/>
        <end position="600"/>
    </location>
</feature>
<organism evidence="3 4">
    <name type="scientific">Aphis craccivora</name>
    <name type="common">Cowpea aphid</name>
    <dbReference type="NCBI Taxonomy" id="307492"/>
    <lineage>
        <taxon>Eukaryota</taxon>
        <taxon>Metazoa</taxon>
        <taxon>Ecdysozoa</taxon>
        <taxon>Arthropoda</taxon>
        <taxon>Hexapoda</taxon>
        <taxon>Insecta</taxon>
        <taxon>Pterygota</taxon>
        <taxon>Neoptera</taxon>
        <taxon>Paraneoptera</taxon>
        <taxon>Hemiptera</taxon>
        <taxon>Sternorrhyncha</taxon>
        <taxon>Aphidomorpha</taxon>
        <taxon>Aphidoidea</taxon>
        <taxon>Aphididae</taxon>
        <taxon>Aphidini</taxon>
        <taxon>Aphis</taxon>
        <taxon>Aphis</taxon>
    </lineage>
</organism>
<proteinExistence type="predicted"/>
<dbReference type="PANTHER" id="PTHR46289">
    <property type="entry name" value="52 KDA REPRESSOR OF THE INHIBITOR OF THE PROTEIN KINASE-LIKE PROTEIN-RELATED"/>
    <property type="match status" value="1"/>
</dbReference>
<keyword evidence="4" id="KW-1185">Reference proteome</keyword>
<evidence type="ECO:0000313" key="4">
    <source>
        <dbReference type="Proteomes" id="UP000478052"/>
    </source>
</evidence>
<evidence type="ECO:0000259" key="2">
    <source>
        <dbReference type="Pfam" id="PF14291"/>
    </source>
</evidence>
<evidence type="ECO:0000313" key="3">
    <source>
        <dbReference type="EMBL" id="KAF0746717.1"/>
    </source>
</evidence>
<dbReference type="GO" id="GO:0046983">
    <property type="term" value="F:protein dimerization activity"/>
    <property type="evidence" value="ECO:0007669"/>
    <property type="project" value="InterPro"/>
</dbReference>
<accession>A0A6G0Y0B4</accession>
<dbReference type="InterPro" id="IPR012337">
    <property type="entry name" value="RNaseH-like_sf"/>
</dbReference>
<feature type="non-terminal residue" evidence="3">
    <location>
        <position position="1"/>
    </location>
</feature>
<protein>
    <submittedName>
        <fullName evidence="3">Zinc finger MYM-type protein 1-like</fullName>
    </submittedName>
</protein>
<dbReference type="InterPro" id="IPR025398">
    <property type="entry name" value="DUF4371"/>
</dbReference>
<dbReference type="PANTHER" id="PTHR46289:SF14">
    <property type="entry name" value="DUF4371 DOMAIN-CONTAINING PROTEIN"/>
    <property type="match status" value="1"/>
</dbReference>
<dbReference type="Pfam" id="PF05699">
    <property type="entry name" value="Dimer_Tnp_hAT"/>
    <property type="match status" value="1"/>
</dbReference>
<dbReference type="OrthoDB" id="6584407at2759"/>
<dbReference type="Proteomes" id="UP000478052">
    <property type="component" value="Unassembled WGS sequence"/>
</dbReference>
<dbReference type="InterPro" id="IPR052958">
    <property type="entry name" value="IFN-induced_PKR_regulator"/>
</dbReference>
<evidence type="ECO:0000259" key="1">
    <source>
        <dbReference type="Pfam" id="PF05699"/>
    </source>
</evidence>
<dbReference type="SUPFAM" id="SSF53098">
    <property type="entry name" value="Ribonuclease H-like"/>
    <property type="match status" value="1"/>
</dbReference>
<sequence>KREYHKTSLLKSDYFLKTFSNNKPDIIEILDNERMKQKKRNRSNLLPIIECVLLCGRQELALRGHKDSGPICFKSESEDIQYQHVNEGNFRAILKYKAKDMVDFKEFLESDSRYKYTSSKIQNEIISTCGDLILEKIAKEINAAECFSILADETTDVSLKEQLSLCVRYVANTGKEVCLRETFLKFVEIHSLTGKDIASSIINGLNSCGVDCNNIYGQGYDGASNMSGHIKGTQTVVRENFPKALYVHCAAHSLNLAVSTSCVIQAIRNCLGTVEKMYCFFKTPKRNNVLLNEIDESDLDLKSKSLKRLCATRWVERYTAINDFAELFSCVIGALEKIFEWKDSTATDANILLKSVDSEFLVSLQVVKTLFAYGLPLCKILQKIDIDLKEAVDLAEISVDTIKCLRVNIDENFKQMFKESEKMAEIVGITISIKRLSQRSKHRANPSMENLTPETYYRVTVAIPYIDSFIQQLEARFLCHKNVFKGFQSLFSGTYSENFDELIEFYLDIDKQTVQAELHLWHTKLIKLVKYSKNCLEALRQCDKEIFPNIYFLLKILCTLPVSTSTPERTFSCLKRLKSYLRNSMTETRLNGLTMLGVHKEVPLTAEEVLNELGKKSRKLDFVI</sequence>